<name>A0A813JHS4_POLGL</name>
<protein>
    <recommendedName>
        <fullName evidence="3">EF-hand domain-containing protein</fullName>
    </recommendedName>
</protein>
<dbReference type="InterPro" id="IPR002048">
    <property type="entry name" value="EF_hand_dom"/>
</dbReference>
<feature type="region of interest" description="Disordered" evidence="2">
    <location>
        <begin position="573"/>
        <end position="596"/>
    </location>
</feature>
<keyword evidence="1" id="KW-0677">Repeat</keyword>
<proteinExistence type="predicted"/>
<feature type="domain" description="EF-hand" evidence="3">
    <location>
        <begin position="821"/>
        <end position="856"/>
    </location>
</feature>
<evidence type="ECO:0000256" key="2">
    <source>
        <dbReference type="SAM" id="MobiDB-lite"/>
    </source>
</evidence>
<dbReference type="PANTHER" id="PTHR47447:SF17">
    <property type="entry name" value="OS12G0638900 PROTEIN"/>
    <property type="match status" value="1"/>
</dbReference>
<evidence type="ECO:0000259" key="3">
    <source>
        <dbReference type="PROSITE" id="PS50222"/>
    </source>
</evidence>
<reference evidence="4" key="1">
    <citation type="submission" date="2021-02" db="EMBL/GenBank/DDBJ databases">
        <authorList>
            <person name="Dougan E. K."/>
            <person name="Rhodes N."/>
            <person name="Thang M."/>
            <person name="Chan C."/>
        </authorList>
    </citation>
    <scope>NUCLEOTIDE SEQUENCE</scope>
</reference>
<evidence type="ECO:0000313" key="5">
    <source>
        <dbReference type="Proteomes" id="UP000626109"/>
    </source>
</evidence>
<dbReference type="PROSITE" id="PS50222">
    <property type="entry name" value="EF_HAND_2"/>
    <property type="match status" value="1"/>
</dbReference>
<sequence length="1115" mass="118150">MRSGVEMDVVAFNSAAGAFGKGALWDSSLGILQHLLQQGMLPSVVTLGALTGACAIAHKWRATLQLLAAAQGWGLELNVVVVNNAAGACERAGQWQASLALVQGQLGQKGIQPDRATCGIGSAAAASSAAARSPGKDLGWKRSLAVVSHLRSMRAHLGADGAAAVMSGVCSTEVDPQVPRKLLVALQRVRFDPGVAAFNTGMSACSRLQAWTEALQLTEDLGTSGAGRPDLVSLSTVAGACGASRNWPQALHVLRLAQAPGKHNLRPDLILVTVAAQACEQAGAEAVADQLLAEAARWGLELDWAARGALLAASAQAGRWERAWQLMASARNAPGRPDARAYSSTVAACERAGRWREALAAFRAAETAAAGLGVDSSTSMDFGLSFVASACVKAQLWASALQLLRPGEGSAAEASLEMVVSACAVGRRWQSALFTLERLKVSRVQPTAQVQCSVLDALEAMSDGALHAPKLLSEAQSDVQDSWLAGPVAADLSQAVTAGTRLELLHWHGALQSKVETSLIRVSTGGLLRSGFASDTQHEEDRVRVASDANYYVSRIWSLVTSPEHLLQAAFGRGADGSSTRSQARPRLATRRASSSLVQARSRGPEAMILASHVSCCAAEMDFLCRGQACGFATDSPAEEPELPRLRPVASEHDRAPHSELLACLLVVTASALVGYVLQKVSPVFDAAFAFMAVVILAQAFLADCLNVYVSPAFRAALGQLARLLAAGSLALLGFDLTHIAQERAFSSRGGAASSRFLRRRPWVLQVQLHRRCGGAAASLEGTPASDDFGSNFWGAPSWVTNASAAGDLAAWDPWQAFASKGDDPVQQLFERWDQDGNGALSIDEFRAGLQKEAASLLSVQGDEGKPQKSSSSFFSPVYGAWDAVASRMPSTGTLSGAWTATAEGWNSVISRVTCWGDGCRVVFDSAPTRGRVVFKSAWQAMRGAMTSGEGRVVYNLFARQLAVFVPDLNPAAQIQADVFLQRAFWLRNLTVSPAAASLLTALAPPGLNFTRFWISDVKVSWNNLMDLESSPIVIDIDSVWADVAEQSAGSPKEIEELVNSWLKVVGGQKPEPFRGRYPLLDAATFRVRHVELGISSPQRHRLSDPTEPDGNDST</sequence>
<gene>
    <name evidence="4" type="ORF">PGLA2088_LOCUS20394</name>
</gene>
<accession>A0A813JHS4</accession>
<dbReference type="PROSITE" id="PS00018">
    <property type="entry name" value="EF_HAND_1"/>
    <property type="match status" value="1"/>
</dbReference>
<dbReference type="GO" id="GO:0005509">
    <property type="term" value="F:calcium ion binding"/>
    <property type="evidence" value="ECO:0007669"/>
    <property type="project" value="InterPro"/>
</dbReference>
<dbReference type="PANTHER" id="PTHR47447">
    <property type="entry name" value="OS03G0856100 PROTEIN"/>
    <property type="match status" value="1"/>
</dbReference>
<comment type="caution">
    <text evidence="4">The sequence shown here is derived from an EMBL/GenBank/DDBJ whole genome shotgun (WGS) entry which is preliminary data.</text>
</comment>
<dbReference type="EMBL" id="CAJNNW010025545">
    <property type="protein sequence ID" value="CAE8677615.1"/>
    <property type="molecule type" value="Genomic_DNA"/>
</dbReference>
<dbReference type="InterPro" id="IPR011990">
    <property type="entry name" value="TPR-like_helical_dom_sf"/>
</dbReference>
<organism evidence="4 5">
    <name type="scientific">Polarella glacialis</name>
    <name type="common">Dinoflagellate</name>
    <dbReference type="NCBI Taxonomy" id="89957"/>
    <lineage>
        <taxon>Eukaryota</taxon>
        <taxon>Sar</taxon>
        <taxon>Alveolata</taxon>
        <taxon>Dinophyceae</taxon>
        <taxon>Suessiales</taxon>
        <taxon>Suessiaceae</taxon>
        <taxon>Polarella</taxon>
    </lineage>
</organism>
<dbReference type="AlphaFoldDB" id="A0A813JHS4"/>
<dbReference type="Gene3D" id="1.25.40.10">
    <property type="entry name" value="Tetratricopeptide repeat domain"/>
    <property type="match status" value="2"/>
</dbReference>
<evidence type="ECO:0000313" key="4">
    <source>
        <dbReference type="EMBL" id="CAE8677615.1"/>
    </source>
</evidence>
<dbReference type="Proteomes" id="UP000626109">
    <property type="component" value="Unassembled WGS sequence"/>
</dbReference>
<evidence type="ECO:0000256" key="1">
    <source>
        <dbReference type="ARBA" id="ARBA00022737"/>
    </source>
</evidence>
<dbReference type="InterPro" id="IPR018247">
    <property type="entry name" value="EF_Hand_1_Ca_BS"/>
</dbReference>